<protein>
    <submittedName>
        <fullName evidence="3">Uncharacterized protein</fullName>
    </submittedName>
</protein>
<feature type="region of interest" description="Disordered" evidence="1">
    <location>
        <begin position="270"/>
        <end position="302"/>
    </location>
</feature>
<dbReference type="STRING" id="139825.A0A401GBE2"/>
<dbReference type="RefSeq" id="XP_027610397.1">
    <property type="nucleotide sequence ID" value="XM_027754596.1"/>
</dbReference>
<keyword evidence="4" id="KW-1185">Reference proteome</keyword>
<feature type="region of interest" description="Disordered" evidence="1">
    <location>
        <begin position="703"/>
        <end position="726"/>
    </location>
</feature>
<evidence type="ECO:0000313" key="4">
    <source>
        <dbReference type="Proteomes" id="UP000287166"/>
    </source>
</evidence>
<keyword evidence="2" id="KW-1133">Transmembrane helix</keyword>
<keyword evidence="2" id="KW-0812">Transmembrane</keyword>
<feature type="transmembrane region" description="Helical" evidence="2">
    <location>
        <begin position="796"/>
        <end position="814"/>
    </location>
</feature>
<accession>A0A401GBE2</accession>
<proteinExistence type="predicted"/>
<evidence type="ECO:0000256" key="1">
    <source>
        <dbReference type="SAM" id="MobiDB-lite"/>
    </source>
</evidence>
<keyword evidence="2" id="KW-0472">Membrane</keyword>
<gene>
    <name evidence="3" type="ORF">SCP_0206840</name>
</gene>
<reference evidence="3 4" key="1">
    <citation type="journal article" date="2018" name="Sci. Rep.">
        <title>Genome sequence of the cauliflower mushroom Sparassis crispa (Hanabiratake) and its association with beneficial usage.</title>
        <authorList>
            <person name="Kiyama R."/>
            <person name="Furutani Y."/>
            <person name="Kawaguchi K."/>
            <person name="Nakanishi T."/>
        </authorList>
    </citation>
    <scope>NUCLEOTIDE SEQUENCE [LARGE SCALE GENOMIC DNA]</scope>
</reference>
<organism evidence="3 4">
    <name type="scientific">Sparassis crispa</name>
    <dbReference type="NCBI Taxonomy" id="139825"/>
    <lineage>
        <taxon>Eukaryota</taxon>
        <taxon>Fungi</taxon>
        <taxon>Dikarya</taxon>
        <taxon>Basidiomycota</taxon>
        <taxon>Agaricomycotina</taxon>
        <taxon>Agaricomycetes</taxon>
        <taxon>Polyporales</taxon>
        <taxon>Sparassidaceae</taxon>
        <taxon>Sparassis</taxon>
    </lineage>
</organism>
<dbReference type="GeneID" id="38776401"/>
<feature type="region of interest" description="Disordered" evidence="1">
    <location>
        <begin position="315"/>
        <end position="354"/>
    </location>
</feature>
<feature type="compositionally biased region" description="Low complexity" evidence="1">
    <location>
        <begin position="315"/>
        <end position="327"/>
    </location>
</feature>
<feature type="region of interest" description="Disordered" evidence="1">
    <location>
        <begin position="604"/>
        <end position="664"/>
    </location>
</feature>
<dbReference type="OrthoDB" id="2670688at2759"/>
<dbReference type="Proteomes" id="UP000287166">
    <property type="component" value="Unassembled WGS sequence"/>
</dbReference>
<dbReference type="EMBL" id="BFAD01000002">
    <property type="protein sequence ID" value="GBE79484.1"/>
    <property type="molecule type" value="Genomic_DNA"/>
</dbReference>
<feature type="compositionally biased region" description="Polar residues" evidence="1">
    <location>
        <begin position="617"/>
        <end position="627"/>
    </location>
</feature>
<dbReference type="InParanoid" id="A0A401GBE2"/>
<comment type="caution">
    <text evidence="3">The sequence shown here is derived from an EMBL/GenBank/DDBJ whole genome shotgun (WGS) entry which is preliminary data.</text>
</comment>
<dbReference type="AlphaFoldDB" id="A0A401GBE2"/>
<sequence length="837" mass="90587">MLSNSVSATPRPRPPAKTRKIPSIQFSRPPPPPYVLEEEMTLGSPIPPPLVASDVRRLSLPTHPGEDWNDRSREELSGLLLKADELIKSRETELSFTSALCKSLYEGNIKLKTKHDTLISRIPSTRTASPAPITPLVSTAPTSPSLAPTPIIQSPFMLGDSRVLSPGPTTQRIHHSRRISVTPTELAHLADQNAELLDKLEKLEAESQQADQAGKRKLHKLEKEIQTLREELESTQAKGAELEEQAKAANMSASEVQRRKEERVERLKALKEKSASGPDFASEEVRDFAPPSKLPKYRPHTTSIDSAEEVSAALAADLSGGASLSDPSESDGSDHSHDDGENDTSSFLPMPYPSRSSSQLVAESAIVSQLLLKIRELEETNAQIIEDQRATGGRLRAAQRDAEGIRQLYDCLSDGAEVELQVGPDDADSPVKGESVFSGDTIKFSSLRRTIDSDLSGYLSAAPDPFASGITNDMQSTTRSIHVPNMSSGSHKTRKSVVGLFDRPVEPSPAFVPSGSVRLAPTGDFSILSTATTNGLNPLSPPLSSLQTPDGLGFGRTLGSELGSEFGDDWGENAGNHHLRTSSLYDLAAFNISRDMSSTSLVSPTAEKSGFAFPSLETPSSSGTTRQGEWEENLSPSTPPFSPSRPGGPQFNIQPPTPSPDKLREASFTRSLRLSQIVHSRTHRWVERRSAHLPETQITMRSRRSFADTSRSLDTDGESFDQAAQAPPGAVISENVSMSARTKRAADGDAGADSGAEAEGDCSALELRGMSCPHTSAVLRAESSRQEGFVGVMLEVWLWIQFVIVVFVFLWAMAKRGPKNVLEEAERRRAQQASSSG</sequence>
<name>A0A401GBE2_9APHY</name>
<feature type="region of interest" description="Disordered" evidence="1">
    <location>
        <begin position="1"/>
        <end position="48"/>
    </location>
</feature>
<evidence type="ECO:0000256" key="2">
    <source>
        <dbReference type="SAM" id="Phobius"/>
    </source>
</evidence>
<evidence type="ECO:0000313" key="3">
    <source>
        <dbReference type="EMBL" id="GBE79484.1"/>
    </source>
</evidence>